<keyword evidence="3" id="KW-1185">Reference proteome</keyword>
<accession>A0ABU6SD91</accession>
<reference evidence="2 3" key="1">
    <citation type="journal article" date="2023" name="Plants (Basel)">
        <title>Bridging the Gap: Combining Genomics and Transcriptomics Approaches to Understand Stylosanthes scabra, an Orphan Legume from the Brazilian Caatinga.</title>
        <authorList>
            <person name="Ferreira-Neto J.R.C."/>
            <person name="da Silva M.D."/>
            <person name="Binneck E."/>
            <person name="de Melo N.F."/>
            <person name="da Silva R.H."/>
            <person name="de Melo A.L.T.M."/>
            <person name="Pandolfi V."/>
            <person name="Bustamante F.O."/>
            <person name="Brasileiro-Vidal A.C."/>
            <person name="Benko-Iseppon A.M."/>
        </authorList>
    </citation>
    <scope>NUCLEOTIDE SEQUENCE [LARGE SCALE GENOMIC DNA]</scope>
    <source>
        <tissue evidence="2">Leaves</tissue>
    </source>
</reference>
<evidence type="ECO:0000256" key="1">
    <source>
        <dbReference type="SAM" id="MobiDB-lite"/>
    </source>
</evidence>
<comment type="caution">
    <text evidence="2">The sequence shown here is derived from an EMBL/GenBank/DDBJ whole genome shotgun (WGS) entry which is preliminary data.</text>
</comment>
<evidence type="ECO:0008006" key="4">
    <source>
        <dbReference type="Google" id="ProtNLM"/>
    </source>
</evidence>
<evidence type="ECO:0000313" key="3">
    <source>
        <dbReference type="Proteomes" id="UP001341840"/>
    </source>
</evidence>
<sequence>MWVELVGLPLQVSSLDTFQRIAKSWETLFGGKVYMEQVHPEKKLEEDCSSDHALQNGDSKMEIRCLSAIDGKDANPSEVEKTRLEVEDDNMIVGRDPLIEDIIKSKLAYVHNYDEGYRTDRACGATDSLGSCPYPLGFGPCAKGVHVHPKTFNVSDQATESKVKGDNETLSKPTEGKEIESDNAESVSAKVITTKIMCEKGR</sequence>
<gene>
    <name evidence="2" type="ORF">PIB30_036081</name>
</gene>
<feature type="compositionally biased region" description="Basic and acidic residues" evidence="1">
    <location>
        <begin position="159"/>
        <end position="180"/>
    </location>
</feature>
<proteinExistence type="predicted"/>
<dbReference type="EMBL" id="JASCZI010060590">
    <property type="protein sequence ID" value="MED6134327.1"/>
    <property type="molecule type" value="Genomic_DNA"/>
</dbReference>
<evidence type="ECO:0000313" key="2">
    <source>
        <dbReference type="EMBL" id="MED6134327.1"/>
    </source>
</evidence>
<feature type="region of interest" description="Disordered" evidence="1">
    <location>
        <begin position="156"/>
        <end position="185"/>
    </location>
</feature>
<protein>
    <recommendedName>
        <fullName evidence="4">DUF4283 domain-containing protein</fullName>
    </recommendedName>
</protein>
<dbReference type="Proteomes" id="UP001341840">
    <property type="component" value="Unassembled WGS sequence"/>
</dbReference>
<name>A0ABU6SD91_9FABA</name>
<organism evidence="2 3">
    <name type="scientific">Stylosanthes scabra</name>
    <dbReference type="NCBI Taxonomy" id="79078"/>
    <lineage>
        <taxon>Eukaryota</taxon>
        <taxon>Viridiplantae</taxon>
        <taxon>Streptophyta</taxon>
        <taxon>Embryophyta</taxon>
        <taxon>Tracheophyta</taxon>
        <taxon>Spermatophyta</taxon>
        <taxon>Magnoliopsida</taxon>
        <taxon>eudicotyledons</taxon>
        <taxon>Gunneridae</taxon>
        <taxon>Pentapetalae</taxon>
        <taxon>rosids</taxon>
        <taxon>fabids</taxon>
        <taxon>Fabales</taxon>
        <taxon>Fabaceae</taxon>
        <taxon>Papilionoideae</taxon>
        <taxon>50 kb inversion clade</taxon>
        <taxon>dalbergioids sensu lato</taxon>
        <taxon>Dalbergieae</taxon>
        <taxon>Pterocarpus clade</taxon>
        <taxon>Stylosanthes</taxon>
    </lineage>
</organism>